<keyword evidence="4" id="KW-1185">Reference proteome</keyword>
<accession>A0A4R2JUM7</accession>
<dbReference type="AlphaFoldDB" id="A0A4R2JUM7"/>
<feature type="domain" description="Rv2525c-like glycoside hydrolase-like" evidence="2">
    <location>
        <begin position="44"/>
        <end position="150"/>
    </location>
</feature>
<dbReference type="InterPro" id="IPR015020">
    <property type="entry name" value="Rv2525c-like_Glyco_Hydro-like"/>
</dbReference>
<proteinExistence type="predicted"/>
<protein>
    <submittedName>
        <fullName evidence="3">Uncharacterized protein DUF1906</fullName>
    </submittedName>
</protein>
<dbReference type="Gene3D" id="3.20.20.80">
    <property type="entry name" value="Glycosidases"/>
    <property type="match status" value="1"/>
</dbReference>
<dbReference type="EMBL" id="SLWS01000002">
    <property type="protein sequence ID" value="TCO62752.1"/>
    <property type="molecule type" value="Genomic_DNA"/>
</dbReference>
<feature type="region of interest" description="Disordered" evidence="1">
    <location>
        <begin position="169"/>
        <end position="194"/>
    </location>
</feature>
<reference evidence="3 4" key="1">
    <citation type="submission" date="2019-03" db="EMBL/GenBank/DDBJ databases">
        <title>Genomic Encyclopedia of Type Strains, Phase IV (KMG-IV): sequencing the most valuable type-strain genomes for metagenomic binning, comparative biology and taxonomic classification.</title>
        <authorList>
            <person name="Goeker M."/>
        </authorList>
    </citation>
    <scope>NUCLEOTIDE SEQUENCE [LARGE SCALE GENOMIC DNA]</scope>
    <source>
        <strain evidence="3 4">DSM 45934</strain>
    </source>
</reference>
<sequence>MSTERPQYPGNDVMSGLIRTTNLIWTEFYLAPAPSLDDDSWMSHLADLRGMGWGIAPLFVGQQHPSIAEASHARTAEQGRQDALLAVRLADQAGFNEADLPGAPVIYLDVEVPGALPRPDRTYVNAWCATVRLDQTVYLPGVRCVDPAAAAQLRTDDADLTCWVSDPTREPNQCEVPDPSHPERKFDTATKAWL</sequence>
<evidence type="ECO:0000256" key="1">
    <source>
        <dbReference type="SAM" id="MobiDB-lite"/>
    </source>
</evidence>
<name>A0A4R2JUM7_9PSEU</name>
<evidence type="ECO:0000313" key="4">
    <source>
        <dbReference type="Proteomes" id="UP000295680"/>
    </source>
</evidence>
<dbReference type="Pfam" id="PF08924">
    <property type="entry name" value="Rv2525c_GlyHyd-like"/>
    <property type="match status" value="1"/>
</dbReference>
<evidence type="ECO:0000259" key="2">
    <source>
        <dbReference type="Pfam" id="PF08924"/>
    </source>
</evidence>
<comment type="caution">
    <text evidence="3">The sequence shown here is derived from an EMBL/GenBank/DDBJ whole genome shotgun (WGS) entry which is preliminary data.</text>
</comment>
<dbReference type="InterPro" id="IPR017853">
    <property type="entry name" value="GH"/>
</dbReference>
<gene>
    <name evidence="3" type="ORF">EV192_102891</name>
</gene>
<dbReference type="Proteomes" id="UP000295680">
    <property type="component" value="Unassembled WGS sequence"/>
</dbReference>
<dbReference type="SUPFAM" id="SSF51445">
    <property type="entry name" value="(Trans)glycosidases"/>
    <property type="match status" value="1"/>
</dbReference>
<evidence type="ECO:0000313" key="3">
    <source>
        <dbReference type="EMBL" id="TCO62752.1"/>
    </source>
</evidence>
<dbReference type="OrthoDB" id="7323510at2"/>
<dbReference type="RefSeq" id="WP_132114751.1">
    <property type="nucleotide sequence ID" value="NZ_SLWS01000002.1"/>
</dbReference>
<organism evidence="3 4">
    <name type="scientific">Actinocrispum wychmicini</name>
    <dbReference type="NCBI Taxonomy" id="1213861"/>
    <lineage>
        <taxon>Bacteria</taxon>
        <taxon>Bacillati</taxon>
        <taxon>Actinomycetota</taxon>
        <taxon>Actinomycetes</taxon>
        <taxon>Pseudonocardiales</taxon>
        <taxon>Pseudonocardiaceae</taxon>
        <taxon>Actinocrispum</taxon>
    </lineage>
</organism>
<feature type="compositionally biased region" description="Basic and acidic residues" evidence="1">
    <location>
        <begin position="178"/>
        <end position="188"/>
    </location>
</feature>